<keyword evidence="2" id="KW-1185">Reference proteome</keyword>
<organism evidence="1 2">
    <name type="scientific">Neophaeococcomyces mojaviensis</name>
    <dbReference type="NCBI Taxonomy" id="3383035"/>
    <lineage>
        <taxon>Eukaryota</taxon>
        <taxon>Fungi</taxon>
        <taxon>Dikarya</taxon>
        <taxon>Ascomycota</taxon>
        <taxon>Pezizomycotina</taxon>
        <taxon>Eurotiomycetes</taxon>
        <taxon>Chaetothyriomycetidae</taxon>
        <taxon>Chaetothyriales</taxon>
        <taxon>Chaetothyriales incertae sedis</taxon>
        <taxon>Neophaeococcomyces</taxon>
    </lineage>
</organism>
<protein>
    <submittedName>
        <fullName evidence="1">Uncharacterized protein</fullName>
    </submittedName>
</protein>
<comment type="caution">
    <text evidence="1">The sequence shown here is derived from an EMBL/GenBank/DDBJ whole genome shotgun (WGS) entry which is preliminary data.</text>
</comment>
<evidence type="ECO:0000313" key="1">
    <source>
        <dbReference type="EMBL" id="KAJ9653012.1"/>
    </source>
</evidence>
<gene>
    <name evidence="1" type="ORF">H2198_007759</name>
</gene>
<name>A0ACC2ZZ16_9EURO</name>
<evidence type="ECO:0000313" key="2">
    <source>
        <dbReference type="Proteomes" id="UP001172386"/>
    </source>
</evidence>
<dbReference type="Proteomes" id="UP001172386">
    <property type="component" value="Unassembled WGS sequence"/>
</dbReference>
<proteinExistence type="predicted"/>
<sequence length="522" mass="59289">MKAAQTTIFSHFQPLTLLLLFAAILVVIIVNKLRAAYRQGIREVPGSWIAKFTNLWRVSMVWSGNAHVRYCKLHEQYGSLVRLAPNFVSVSDTSIISTVYGINTKFLKSDFYIVFDTPRDGMNMASMFSTRNPEHHKTLKRPVAQKFAMTSIRSLEPLVDPCSDIFTDAMQASAGQIVDLGTWLQWYAFDVIGAITFNRRFGFMEKQRDIENIIEGLDFGLAYGGIIGQMPWLHPWLLGNLTLRKLRAWLLPNAPDPVRTAINIENQMVLERIEEYDKSQVEYVESQGQDFLAFLRQQAKNTSTNMSSRDLMNHLMHNILAGSDTTAIALRAVLYYIIRNPRVYKTLQEEIDNANLAGKLSKNVTFAESQELPYLQCCLKEAMRFHPSVGYPLERVVPMPGADIGGVYLPGGTIIGVNAMVIHRDKSIFGADANEFRPERWIAADSKLDVPNMERHLLTFGAGARTCIGKNISIMEMGKVIPQLLRQFTITWASEKPEWEVKTWWFARQSGLLVKLERRDNS</sequence>
<reference evidence="1" key="1">
    <citation type="submission" date="2022-10" db="EMBL/GenBank/DDBJ databases">
        <title>Culturing micro-colonial fungi from biological soil crusts in the Mojave desert and describing Neophaeococcomyces mojavensis, and introducing the new genera and species Taxawa tesnikishii.</title>
        <authorList>
            <person name="Kurbessoian T."/>
            <person name="Stajich J.E."/>
        </authorList>
    </citation>
    <scope>NUCLEOTIDE SEQUENCE</scope>
    <source>
        <strain evidence="1">JES_112</strain>
    </source>
</reference>
<dbReference type="EMBL" id="JAPDRQ010000171">
    <property type="protein sequence ID" value="KAJ9653012.1"/>
    <property type="molecule type" value="Genomic_DNA"/>
</dbReference>
<accession>A0ACC2ZZ16</accession>